<accession>A0ABQ5ELA9</accession>
<reference evidence="2" key="2">
    <citation type="submission" date="2022-01" db="EMBL/GenBank/DDBJ databases">
        <authorList>
            <person name="Yamashiro T."/>
            <person name="Shiraishi A."/>
            <person name="Satake H."/>
            <person name="Nakayama K."/>
        </authorList>
    </citation>
    <scope>NUCLEOTIDE SEQUENCE</scope>
</reference>
<name>A0ABQ5ELA9_9ASTR</name>
<feature type="compositionally biased region" description="Basic and acidic residues" evidence="1">
    <location>
        <begin position="78"/>
        <end position="95"/>
    </location>
</feature>
<keyword evidence="3" id="KW-1185">Reference proteome</keyword>
<protein>
    <submittedName>
        <fullName evidence="2">Uncharacterized protein</fullName>
    </submittedName>
</protein>
<organism evidence="2 3">
    <name type="scientific">Tanacetum coccineum</name>
    <dbReference type="NCBI Taxonomy" id="301880"/>
    <lineage>
        <taxon>Eukaryota</taxon>
        <taxon>Viridiplantae</taxon>
        <taxon>Streptophyta</taxon>
        <taxon>Embryophyta</taxon>
        <taxon>Tracheophyta</taxon>
        <taxon>Spermatophyta</taxon>
        <taxon>Magnoliopsida</taxon>
        <taxon>eudicotyledons</taxon>
        <taxon>Gunneridae</taxon>
        <taxon>Pentapetalae</taxon>
        <taxon>asterids</taxon>
        <taxon>campanulids</taxon>
        <taxon>Asterales</taxon>
        <taxon>Asteraceae</taxon>
        <taxon>Asteroideae</taxon>
        <taxon>Anthemideae</taxon>
        <taxon>Anthemidinae</taxon>
        <taxon>Tanacetum</taxon>
    </lineage>
</organism>
<comment type="caution">
    <text evidence="2">The sequence shown here is derived from an EMBL/GenBank/DDBJ whole genome shotgun (WGS) entry which is preliminary data.</text>
</comment>
<evidence type="ECO:0000313" key="3">
    <source>
        <dbReference type="Proteomes" id="UP001151760"/>
    </source>
</evidence>
<evidence type="ECO:0000313" key="2">
    <source>
        <dbReference type="EMBL" id="GJT51312.1"/>
    </source>
</evidence>
<evidence type="ECO:0000256" key="1">
    <source>
        <dbReference type="SAM" id="MobiDB-lite"/>
    </source>
</evidence>
<gene>
    <name evidence="2" type="ORF">Tco_0977469</name>
</gene>
<sequence>MASEEEPKIVDDDLLIRWNYEPHNTNDVVDNHVADVVEDVSEDQWLKESLRKLGRMNKNAGHSSRIESINVDNVDVEINEHEGNEEREDSEHGFDSEQGSDSEDKPIEEVNEDEEDIDHEEFDIYSATDSDNEDVRKKALRKLAKLNKANDGKIWKENFYFGQQFGNSKLIKQMTTRVCIEQRRELHLKKNDKQTLKCICRGQLPVFTSDGLNDGS</sequence>
<feature type="compositionally biased region" description="Polar residues" evidence="1">
    <location>
        <begin position="60"/>
        <end position="71"/>
    </location>
</feature>
<dbReference type="Proteomes" id="UP001151760">
    <property type="component" value="Unassembled WGS sequence"/>
</dbReference>
<reference evidence="2" key="1">
    <citation type="journal article" date="2022" name="Int. J. Mol. Sci.">
        <title>Draft Genome of Tanacetum Coccineum: Genomic Comparison of Closely Related Tanacetum-Family Plants.</title>
        <authorList>
            <person name="Yamashiro T."/>
            <person name="Shiraishi A."/>
            <person name="Nakayama K."/>
            <person name="Satake H."/>
        </authorList>
    </citation>
    <scope>NUCLEOTIDE SEQUENCE</scope>
</reference>
<dbReference type="EMBL" id="BQNB010016396">
    <property type="protein sequence ID" value="GJT51312.1"/>
    <property type="molecule type" value="Genomic_DNA"/>
</dbReference>
<proteinExistence type="predicted"/>
<feature type="compositionally biased region" description="Acidic residues" evidence="1">
    <location>
        <begin position="109"/>
        <end position="123"/>
    </location>
</feature>
<feature type="region of interest" description="Disordered" evidence="1">
    <location>
        <begin position="54"/>
        <end position="129"/>
    </location>
</feature>